<dbReference type="PANTHER" id="PTHR43293:SF3">
    <property type="entry name" value="CHOLESTEROL RING-CLEAVING HYDROLASE IPDB SUBUNIT"/>
    <property type="match status" value="1"/>
</dbReference>
<gene>
    <name evidence="2" type="ORF">Q7X28_11090</name>
</gene>
<dbReference type="Proteomes" id="UP001178281">
    <property type="component" value="Unassembled WGS sequence"/>
</dbReference>
<dbReference type="GO" id="GO:0008410">
    <property type="term" value="F:CoA-transferase activity"/>
    <property type="evidence" value="ECO:0007669"/>
    <property type="project" value="InterPro"/>
</dbReference>
<reference evidence="2" key="1">
    <citation type="submission" date="2023-08" db="EMBL/GenBank/DDBJ databases">
        <title>The draft genome of Tsukamurella strandjordii strain 050030.</title>
        <authorList>
            <person name="Zhao F."/>
            <person name="Feng Y."/>
            <person name="Zong Z."/>
        </authorList>
    </citation>
    <scope>NUCLEOTIDE SEQUENCE</scope>
    <source>
        <strain evidence="2">050030</strain>
    </source>
</reference>
<dbReference type="AlphaFoldDB" id="A0AA90NHC9"/>
<accession>A0AA90NHC9</accession>
<evidence type="ECO:0000313" key="2">
    <source>
        <dbReference type="EMBL" id="MDP0398474.1"/>
    </source>
</evidence>
<evidence type="ECO:0000256" key="1">
    <source>
        <dbReference type="ARBA" id="ARBA00007047"/>
    </source>
</evidence>
<proteinExistence type="inferred from homology"/>
<dbReference type="SUPFAM" id="SSF100950">
    <property type="entry name" value="NagB/RpiA/CoA transferase-like"/>
    <property type="match status" value="1"/>
</dbReference>
<dbReference type="Gene3D" id="3.40.1080.10">
    <property type="entry name" value="Glutaconate Coenzyme A-transferase"/>
    <property type="match status" value="1"/>
</dbReference>
<name>A0AA90NHC9_9ACTN</name>
<keyword evidence="3" id="KW-1185">Reference proteome</keyword>
<dbReference type="SMART" id="SM00882">
    <property type="entry name" value="CoA_trans"/>
    <property type="match status" value="1"/>
</dbReference>
<dbReference type="EMBL" id="JAUTIX010000003">
    <property type="protein sequence ID" value="MDP0398474.1"/>
    <property type="molecule type" value="Genomic_DNA"/>
</dbReference>
<dbReference type="InterPro" id="IPR004165">
    <property type="entry name" value="CoA_trans_fam_I"/>
</dbReference>
<dbReference type="RefSeq" id="WP_220657576.1">
    <property type="nucleotide sequence ID" value="NZ_BAAAII010000004.1"/>
</dbReference>
<comment type="similarity">
    <text evidence="1">Belongs to the 3-oxoacid CoA-transferase subunit B family.</text>
</comment>
<dbReference type="InterPro" id="IPR037171">
    <property type="entry name" value="NagB/RpiA_transferase-like"/>
</dbReference>
<evidence type="ECO:0000313" key="3">
    <source>
        <dbReference type="Proteomes" id="UP001178281"/>
    </source>
</evidence>
<organism evidence="2 3">
    <name type="scientific">Tsukamurella strandjordii</name>
    <dbReference type="NCBI Taxonomy" id="147577"/>
    <lineage>
        <taxon>Bacteria</taxon>
        <taxon>Bacillati</taxon>
        <taxon>Actinomycetota</taxon>
        <taxon>Actinomycetes</taxon>
        <taxon>Mycobacteriales</taxon>
        <taxon>Tsukamurellaceae</taxon>
        <taxon>Tsukamurella</taxon>
    </lineage>
</organism>
<comment type="caution">
    <text evidence="2">The sequence shown here is derived from an EMBL/GenBank/DDBJ whole genome shotgun (WGS) entry which is preliminary data.</text>
</comment>
<protein>
    <submittedName>
        <fullName evidence="2">CoA-transferase</fullName>
    </submittedName>
</protein>
<dbReference type="PANTHER" id="PTHR43293">
    <property type="entry name" value="ACETATE COA-TRANSFERASE YDIF"/>
    <property type="match status" value="1"/>
</dbReference>
<sequence>MTDITRAEVCVTAIADLFRGDGEITASPMGLIPSFGGRLARLSFEPDLLLSDGEAYLVADAANPSAGIEGWQPFKKVLDVVVPHGKRHVIMGASQIDRYGNQNISAIGDHRAPSRQLLGVRGGPGNTVNNRTSYWIPKHSTRVFVDAVDVISGVGYDSARAAGPAATRFHDVYRVVTDLAVLGFNAEGAMTLLSVHPGVTEQQVREATGFELDGAGAPQTRLPDDRELQLIRTVVDPKGLRNREVPA</sequence>